<evidence type="ECO:0008006" key="3">
    <source>
        <dbReference type="Google" id="ProtNLM"/>
    </source>
</evidence>
<evidence type="ECO:0000313" key="2">
    <source>
        <dbReference type="Proteomes" id="UP000327013"/>
    </source>
</evidence>
<protein>
    <recommendedName>
        <fullName evidence="3">F-box domain-containing protein</fullName>
    </recommendedName>
</protein>
<comment type="caution">
    <text evidence="1">The sequence shown here is derived from an EMBL/GenBank/DDBJ whole genome shotgun (WGS) entry which is preliminary data.</text>
</comment>
<dbReference type="OrthoDB" id="62952at2759"/>
<evidence type="ECO:0000313" key="1">
    <source>
        <dbReference type="EMBL" id="KAB8342711.1"/>
    </source>
</evidence>
<gene>
    <name evidence="1" type="ORF">FH972_022311</name>
</gene>
<dbReference type="EMBL" id="VIBQ01000012">
    <property type="protein sequence ID" value="KAB8342711.1"/>
    <property type="molecule type" value="Genomic_DNA"/>
</dbReference>
<proteinExistence type="predicted"/>
<reference evidence="1 2" key="1">
    <citation type="submission" date="2019-06" db="EMBL/GenBank/DDBJ databases">
        <title>A chromosomal-level reference genome of Carpinus fangiana (Coryloideae, Betulaceae).</title>
        <authorList>
            <person name="Yang X."/>
            <person name="Wang Z."/>
            <person name="Zhang L."/>
            <person name="Hao G."/>
            <person name="Liu J."/>
            <person name="Yang Y."/>
        </authorList>
    </citation>
    <scope>NUCLEOTIDE SEQUENCE [LARGE SCALE GENOMIC DNA]</scope>
    <source>
        <strain evidence="1">Cfa_2016G</strain>
        <tissue evidence="1">Leaf</tissue>
    </source>
</reference>
<sequence>MTDVARMDAETLRHLQQSIVLSSGMPFHPAQVQQLPSASVTSVASPSHTSSTREGLPGMLTYPWWQPPTGHSSRIVPHSLLNPKPLPPLLRLPSELMTLIFNYILPQTSHLRKPSTRRPYGSDVVWHRGVINILAACRTLHDAGIDFIYGRNEFVLRTRFDGTEFQFKKLESGLVPTTTPPFPGFFAERYVRKMRRVIILIEVADEYTGMTKYGYGLKGQCAGIGTQVARLVDVLSTCEELLDVRAVLEYFGRSDGSEAILKPLDRLPIVDEGIKVIARQ</sequence>
<accession>A0A5N6KSF9</accession>
<keyword evidence="2" id="KW-1185">Reference proteome</keyword>
<organism evidence="1 2">
    <name type="scientific">Carpinus fangiana</name>
    <dbReference type="NCBI Taxonomy" id="176857"/>
    <lineage>
        <taxon>Eukaryota</taxon>
        <taxon>Viridiplantae</taxon>
        <taxon>Streptophyta</taxon>
        <taxon>Embryophyta</taxon>
        <taxon>Tracheophyta</taxon>
        <taxon>Spermatophyta</taxon>
        <taxon>Magnoliopsida</taxon>
        <taxon>eudicotyledons</taxon>
        <taxon>Gunneridae</taxon>
        <taxon>Pentapetalae</taxon>
        <taxon>rosids</taxon>
        <taxon>fabids</taxon>
        <taxon>Fagales</taxon>
        <taxon>Betulaceae</taxon>
        <taxon>Carpinus</taxon>
    </lineage>
</organism>
<dbReference type="Proteomes" id="UP000327013">
    <property type="component" value="Unassembled WGS sequence"/>
</dbReference>
<dbReference type="AlphaFoldDB" id="A0A5N6KSF9"/>
<name>A0A5N6KSF9_9ROSI</name>